<evidence type="ECO:0000256" key="1">
    <source>
        <dbReference type="ARBA" id="ARBA00008857"/>
    </source>
</evidence>
<sequence length="411" mass="48634">MASINILKDIQIKQAKPKEKEYFLNDGAGLRIAIKPNSNKIWEFRYTYNGSRRKTTFKSYPIVTLENARIKRDEFLNLIAKGIDPITKTKEDKQEQNIDVNGMFLTVASEWLSREKERIAPSTFKDKIKVFEKDIYPFFKNTHIKDIKPKDIIKVIDTKQLQAREVASKIFNYLDNLFRYSVMQGYCERNIIQDIRKRDILKPEKVRHYPKITDEKILKELINAIYRYNGSHSTRNALKLVLHIPLRADNLCNLKWDYINFEAKSLTIPRLEMKVKDLNLEDFKMPLSDEVINILKDQKPFTEHQEYIFLGRDNRSPINKESPNKALKLLGFDDEANNRKITSHGFRGTFRSLIDTLDTDNRFSFEVKEKALDHHEISDTVRAYTHKADYFERLKPLMNFWSDYIKGFIYE</sequence>
<evidence type="ECO:0000256" key="5">
    <source>
        <dbReference type="PROSITE-ProRule" id="PRU01248"/>
    </source>
</evidence>
<evidence type="ECO:0000259" key="6">
    <source>
        <dbReference type="PROSITE" id="PS51898"/>
    </source>
</evidence>
<dbReference type="Pfam" id="PF22022">
    <property type="entry name" value="Phage_int_M"/>
    <property type="match status" value="1"/>
</dbReference>
<reference evidence="8 9" key="1">
    <citation type="submission" date="2017-10" db="EMBL/GenBank/DDBJ databases">
        <title>Genomics of the genus Arcobacter.</title>
        <authorList>
            <person name="Perez-Cataluna A."/>
            <person name="Figueras M.J."/>
        </authorList>
    </citation>
    <scope>NUCLEOTIDE SEQUENCE [LARGE SCALE GENOMIC DNA]</scope>
    <source>
        <strain evidence="8 9">CECT 9230</strain>
    </source>
</reference>
<dbReference type="PROSITE" id="PS51898">
    <property type="entry name" value="TYR_RECOMBINASE"/>
    <property type="match status" value="1"/>
</dbReference>
<dbReference type="InterPro" id="IPR013762">
    <property type="entry name" value="Integrase-like_cat_sf"/>
</dbReference>
<dbReference type="Gene3D" id="1.10.150.130">
    <property type="match status" value="1"/>
</dbReference>
<keyword evidence="4" id="KW-0233">DNA recombination</keyword>
<evidence type="ECO:0000256" key="4">
    <source>
        <dbReference type="ARBA" id="ARBA00023172"/>
    </source>
</evidence>
<dbReference type="Gene3D" id="3.30.160.390">
    <property type="entry name" value="Integrase, DNA-binding domain"/>
    <property type="match status" value="1"/>
</dbReference>
<dbReference type="Pfam" id="PF00589">
    <property type="entry name" value="Phage_integrase"/>
    <property type="match status" value="1"/>
</dbReference>
<proteinExistence type="inferred from homology"/>
<dbReference type="InterPro" id="IPR010998">
    <property type="entry name" value="Integrase_recombinase_N"/>
</dbReference>
<evidence type="ECO:0000256" key="2">
    <source>
        <dbReference type="ARBA" id="ARBA00022908"/>
    </source>
</evidence>
<dbReference type="CDD" id="cd00801">
    <property type="entry name" value="INT_P4_C"/>
    <property type="match status" value="1"/>
</dbReference>
<keyword evidence="2" id="KW-0229">DNA integration</keyword>
<dbReference type="RefSeq" id="WP_113894606.1">
    <property type="nucleotide sequence ID" value="NZ_JANJGA010000011.1"/>
</dbReference>
<dbReference type="PROSITE" id="PS51900">
    <property type="entry name" value="CB"/>
    <property type="match status" value="1"/>
</dbReference>
<accession>A0A366MT85</accession>
<comment type="similarity">
    <text evidence="1">Belongs to the 'phage' integrase family.</text>
</comment>
<protein>
    <submittedName>
        <fullName evidence="8">Integrase</fullName>
    </submittedName>
</protein>
<feature type="domain" description="Tyr recombinase" evidence="6">
    <location>
        <begin position="208"/>
        <end position="399"/>
    </location>
</feature>
<dbReference type="GO" id="GO:0003677">
    <property type="term" value="F:DNA binding"/>
    <property type="evidence" value="ECO:0007669"/>
    <property type="project" value="UniProtKB-UniRule"/>
</dbReference>
<dbReference type="SUPFAM" id="SSF56349">
    <property type="entry name" value="DNA breaking-rejoining enzymes"/>
    <property type="match status" value="1"/>
</dbReference>
<dbReference type="InterPro" id="IPR002104">
    <property type="entry name" value="Integrase_catalytic"/>
</dbReference>
<keyword evidence="3 5" id="KW-0238">DNA-binding</keyword>
<dbReference type="EMBL" id="PDKB01000011">
    <property type="protein sequence ID" value="RBQ28830.1"/>
    <property type="molecule type" value="Genomic_DNA"/>
</dbReference>
<dbReference type="InterPro" id="IPR011010">
    <property type="entry name" value="DNA_brk_join_enz"/>
</dbReference>
<evidence type="ECO:0000313" key="8">
    <source>
        <dbReference type="EMBL" id="RBQ28830.1"/>
    </source>
</evidence>
<dbReference type="PANTHER" id="PTHR30629">
    <property type="entry name" value="PROPHAGE INTEGRASE"/>
    <property type="match status" value="1"/>
</dbReference>
<name>A0A366MT85_9BACT</name>
<feature type="domain" description="Core-binding (CB)" evidence="7">
    <location>
        <begin position="102"/>
        <end position="182"/>
    </location>
</feature>
<dbReference type="AlphaFoldDB" id="A0A366MT85"/>
<dbReference type="GO" id="GO:0015074">
    <property type="term" value="P:DNA integration"/>
    <property type="evidence" value="ECO:0007669"/>
    <property type="project" value="UniProtKB-KW"/>
</dbReference>
<keyword evidence="9" id="KW-1185">Reference proteome</keyword>
<dbReference type="InterPro" id="IPR053876">
    <property type="entry name" value="Phage_int_M"/>
</dbReference>
<dbReference type="InterPro" id="IPR044068">
    <property type="entry name" value="CB"/>
</dbReference>
<dbReference type="PANTHER" id="PTHR30629:SF2">
    <property type="entry name" value="PROPHAGE INTEGRASE INTS-RELATED"/>
    <property type="match status" value="1"/>
</dbReference>
<evidence type="ECO:0000259" key="7">
    <source>
        <dbReference type="PROSITE" id="PS51900"/>
    </source>
</evidence>
<evidence type="ECO:0000313" key="9">
    <source>
        <dbReference type="Proteomes" id="UP000252669"/>
    </source>
</evidence>
<dbReference type="Gene3D" id="1.10.443.10">
    <property type="entry name" value="Intergrase catalytic core"/>
    <property type="match status" value="1"/>
</dbReference>
<dbReference type="InterPro" id="IPR025166">
    <property type="entry name" value="Integrase_DNA_bind_dom"/>
</dbReference>
<dbReference type="InterPro" id="IPR038488">
    <property type="entry name" value="Integrase_DNA-bd_sf"/>
</dbReference>
<organism evidence="8 9">
    <name type="scientific">Aliarcobacter vitoriensis</name>
    <dbReference type="NCBI Taxonomy" id="2011099"/>
    <lineage>
        <taxon>Bacteria</taxon>
        <taxon>Pseudomonadati</taxon>
        <taxon>Campylobacterota</taxon>
        <taxon>Epsilonproteobacteria</taxon>
        <taxon>Campylobacterales</taxon>
        <taxon>Arcobacteraceae</taxon>
        <taxon>Aliarcobacter</taxon>
    </lineage>
</organism>
<dbReference type="Proteomes" id="UP000252669">
    <property type="component" value="Unassembled WGS sequence"/>
</dbReference>
<comment type="caution">
    <text evidence="8">The sequence shown here is derived from an EMBL/GenBank/DDBJ whole genome shotgun (WGS) entry which is preliminary data.</text>
</comment>
<dbReference type="InterPro" id="IPR050808">
    <property type="entry name" value="Phage_Integrase"/>
</dbReference>
<dbReference type="OrthoDB" id="9775880at2"/>
<gene>
    <name evidence="8" type="ORF">CRU91_07500</name>
</gene>
<evidence type="ECO:0000256" key="3">
    <source>
        <dbReference type="ARBA" id="ARBA00023125"/>
    </source>
</evidence>
<dbReference type="GO" id="GO:0006310">
    <property type="term" value="P:DNA recombination"/>
    <property type="evidence" value="ECO:0007669"/>
    <property type="project" value="UniProtKB-KW"/>
</dbReference>
<dbReference type="Pfam" id="PF13356">
    <property type="entry name" value="Arm-DNA-bind_3"/>
    <property type="match status" value="1"/>
</dbReference>